<evidence type="ECO:0000256" key="2">
    <source>
        <dbReference type="ARBA" id="ARBA00022475"/>
    </source>
</evidence>
<dbReference type="Pfam" id="PF02361">
    <property type="entry name" value="CbiQ"/>
    <property type="match status" value="1"/>
</dbReference>
<feature type="transmembrane region" description="Helical" evidence="6">
    <location>
        <begin position="64"/>
        <end position="83"/>
    </location>
</feature>
<name>L1MDJ9_9CORY</name>
<keyword evidence="5 6" id="KW-0472">Membrane</keyword>
<evidence type="ECO:0000256" key="4">
    <source>
        <dbReference type="ARBA" id="ARBA00022989"/>
    </source>
</evidence>
<evidence type="ECO:0000256" key="3">
    <source>
        <dbReference type="ARBA" id="ARBA00022692"/>
    </source>
</evidence>
<proteinExistence type="predicted"/>
<evidence type="ECO:0000313" key="8">
    <source>
        <dbReference type="Proteomes" id="UP000010445"/>
    </source>
</evidence>
<dbReference type="CDD" id="cd16914">
    <property type="entry name" value="EcfT"/>
    <property type="match status" value="1"/>
</dbReference>
<dbReference type="EMBL" id="AMEM01000030">
    <property type="protein sequence ID" value="EKX89031.1"/>
    <property type="molecule type" value="Genomic_DNA"/>
</dbReference>
<accession>L1MDJ9</accession>
<organism evidence="7 8">
    <name type="scientific">Corynebacterium durum F0235</name>
    <dbReference type="NCBI Taxonomy" id="1035195"/>
    <lineage>
        <taxon>Bacteria</taxon>
        <taxon>Bacillati</taxon>
        <taxon>Actinomycetota</taxon>
        <taxon>Actinomycetes</taxon>
        <taxon>Mycobacteriales</taxon>
        <taxon>Corynebacteriaceae</taxon>
        <taxon>Corynebacterium</taxon>
    </lineage>
</organism>
<dbReference type="InterPro" id="IPR003339">
    <property type="entry name" value="ABC/ECF_trnsptr_transmembrane"/>
</dbReference>
<comment type="subcellular location">
    <subcellularLocation>
        <location evidence="1">Membrane</location>
        <topology evidence="1">Multi-pass membrane protein</topology>
    </subcellularLocation>
</comment>
<dbReference type="InterPro" id="IPR051611">
    <property type="entry name" value="ECF_transporter_component"/>
</dbReference>
<keyword evidence="8" id="KW-1185">Reference proteome</keyword>
<dbReference type="HOGENOM" id="CLU_076847_0_1_11"/>
<comment type="caution">
    <text evidence="7">The sequence shown here is derived from an EMBL/GenBank/DDBJ whole genome shotgun (WGS) entry which is preliminary data.</text>
</comment>
<keyword evidence="4 6" id="KW-1133">Transmembrane helix</keyword>
<feature type="transmembrane region" description="Helical" evidence="6">
    <location>
        <begin position="222"/>
        <end position="242"/>
    </location>
</feature>
<feature type="transmembrane region" description="Helical" evidence="6">
    <location>
        <begin position="33"/>
        <end position="57"/>
    </location>
</feature>
<sequence>MNHAPSRVPARSLTGRSGLDPRTKLLTITVCNMLAMGAFPSKVLWIIVALATLLLLIDASLRAVATYTTGIAIAAVLYAAPLLPHNSVTGWIIATSALVGYWLARIGTCITLAYWMITSTTVSELITAFRQLHAPRAFIIPLAVVFRFIPVAFQEFHGVLEALALRGFSGSALWLHPVRTAEKLIVPVLSASARIADDLAAAALIRGLGAPGTPTSVVRLRFSLVDALTIAVVAAITVYAFWGGAL</sequence>
<dbReference type="RefSeq" id="WP_006061465.1">
    <property type="nucleotide sequence ID" value="NZ_KB290820.1"/>
</dbReference>
<dbReference type="PANTHER" id="PTHR34857:SF2">
    <property type="entry name" value="SLL0384 PROTEIN"/>
    <property type="match status" value="1"/>
</dbReference>
<dbReference type="eggNOG" id="COG0619">
    <property type="taxonomic scope" value="Bacteria"/>
</dbReference>
<dbReference type="PATRIC" id="fig|1035195.3.peg.1828"/>
<feature type="transmembrane region" description="Helical" evidence="6">
    <location>
        <begin position="89"/>
        <end position="117"/>
    </location>
</feature>
<dbReference type="AlphaFoldDB" id="L1MDJ9"/>
<dbReference type="PANTHER" id="PTHR34857">
    <property type="entry name" value="SLL0384 PROTEIN"/>
    <property type="match status" value="1"/>
</dbReference>
<evidence type="ECO:0000313" key="7">
    <source>
        <dbReference type="EMBL" id="EKX89031.1"/>
    </source>
</evidence>
<dbReference type="GO" id="GO:0005886">
    <property type="term" value="C:plasma membrane"/>
    <property type="evidence" value="ECO:0007669"/>
    <property type="project" value="UniProtKB-ARBA"/>
</dbReference>
<evidence type="ECO:0000256" key="5">
    <source>
        <dbReference type="ARBA" id="ARBA00023136"/>
    </source>
</evidence>
<protein>
    <submittedName>
        <fullName evidence="7">Cobalt transport protein</fullName>
    </submittedName>
</protein>
<keyword evidence="3 6" id="KW-0812">Transmembrane</keyword>
<keyword evidence="2" id="KW-1003">Cell membrane</keyword>
<reference evidence="7 8" key="1">
    <citation type="submission" date="2012-05" db="EMBL/GenBank/DDBJ databases">
        <authorList>
            <person name="Weinstock G."/>
            <person name="Sodergren E."/>
            <person name="Lobos E.A."/>
            <person name="Fulton L."/>
            <person name="Fulton R."/>
            <person name="Courtney L."/>
            <person name="Fronick C."/>
            <person name="O'Laughlin M."/>
            <person name="Godfrey J."/>
            <person name="Wilson R.M."/>
            <person name="Miner T."/>
            <person name="Farmer C."/>
            <person name="Delehaunty K."/>
            <person name="Cordes M."/>
            <person name="Minx P."/>
            <person name="Tomlinson C."/>
            <person name="Chen J."/>
            <person name="Wollam A."/>
            <person name="Pepin K.H."/>
            <person name="Bhonagiri V."/>
            <person name="Zhang X."/>
            <person name="Suruliraj S."/>
            <person name="Warren W."/>
            <person name="Mitreva M."/>
            <person name="Mardis E.R."/>
            <person name="Wilson R.K."/>
        </authorList>
    </citation>
    <scope>NUCLEOTIDE SEQUENCE [LARGE SCALE GENOMIC DNA]</scope>
    <source>
        <strain evidence="7 8">F0235</strain>
    </source>
</reference>
<evidence type="ECO:0000256" key="6">
    <source>
        <dbReference type="SAM" id="Phobius"/>
    </source>
</evidence>
<dbReference type="STRING" id="1035195.HMPREF9997_02036"/>
<gene>
    <name evidence="7" type="ORF">HMPREF9997_02036</name>
</gene>
<evidence type="ECO:0000256" key="1">
    <source>
        <dbReference type="ARBA" id="ARBA00004141"/>
    </source>
</evidence>
<dbReference type="Proteomes" id="UP000010445">
    <property type="component" value="Unassembled WGS sequence"/>
</dbReference>